<gene>
    <name evidence="1" type="ORF">GCM10008096_10530</name>
</gene>
<evidence type="ECO:0000313" key="2">
    <source>
        <dbReference type="Proteomes" id="UP000642819"/>
    </source>
</evidence>
<protein>
    <submittedName>
        <fullName evidence="1">Uncharacterized protein</fullName>
    </submittedName>
</protein>
<dbReference type="EMBL" id="BMXK01000004">
    <property type="protein sequence ID" value="GHD03886.1"/>
    <property type="molecule type" value="Genomic_DNA"/>
</dbReference>
<keyword evidence="2" id="KW-1185">Reference proteome</keyword>
<accession>A0ABQ3GEV3</accession>
<dbReference type="Proteomes" id="UP000642819">
    <property type="component" value="Unassembled WGS sequence"/>
</dbReference>
<reference evidence="2" key="1">
    <citation type="journal article" date="2019" name="Int. J. Syst. Evol. Microbiol.">
        <title>The Global Catalogue of Microorganisms (GCM) 10K type strain sequencing project: providing services to taxonomists for standard genome sequencing and annotation.</title>
        <authorList>
            <consortium name="The Broad Institute Genomics Platform"/>
            <consortium name="The Broad Institute Genome Sequencing Center for Infectious Disease"/>
            <person name="Wu L."/>
            <person name="Ma J."/>
        </authorList>
    </citation>
    <scope>NUCLEOTIDE SEQUENCE [LARGE SCALE GENOMIC DNA]</scope>
    <source>
        <strain evidence="2">KCTC 19466</strain>
    </source>
</reference>
<proteinExistence type="predicted"/>
<comment type="caution">
    <text evidence="1">The sequence shown here is derived from an EMBL/GenBank/DDBJ whole genome shotgun (WGS) entry which is preliminary data.</text>
</comment>
<name>A0ABQ3GEV3_9MICC</name>
<organism evidence="1 2">
    <name type="scientific">Zhihengliuella salsuginis</name>
    <dbReference type="NCBI Taxonomy" id="578222"/>
    <lineage>
        <taxon>Bacteria</taxon>
        <taxon>Bacillati</taxon>
        <taxon>Actinomycetota</taxon>
        <taxon>Actinomycetes</taxon>
        <taxon>Micrococcales</taxon>
        <taxon>Micrococcaceae</taxon>
        <taxon>Zhihengliuella</taxon>
    </lineage>
</organism>
<evidence type="ECO:0000313" key="1">
    <source>
        <dbReference type="EMBL" id="GHD03886.1"/>
    </source>
</evidence>
<sequence length="73" mass="7726">MMGSGAIGSPVLNRVFDFPELAVPHGVVGRETTRARQLGAVTSGFAASPILARPSRAAIEELLKKNTRLHSDV</sequence>